<gene>
    <name evidence="3" type="ORF">LVIROSA_LOCUS13222</name>
</gene>
<dbReference type="Pfam" id="PF01425">
    <property type="entry name" value="Amidase"/>
    <property type="match status" value="1"/>
</dbReference>
<dbReference type="GO" id="GO:0047412">
    <property type="term" value="F:N-(long-chain-acyl)ethanolamine deacylase activity"/>
    <property type="evidence" value="ECO:0007669"/>
    <property type="project" value="TreeGrafter"/>
</dbReference>
<proteinExistence type="inferred from homology"/>
<dbReference type="PROSITE" id="PS00571">
    <property type="entry name" value="AMIDASES"/>
    <property type="match status" value="1"/>
</dbReference>
<comment type="caution">
    <text evidence="3">The sequence shown here is derived from an EMBL/GenBank/DDBJ whole genome shotgun (WGS) entry which is preliminary data.</text>
</comment>
<dbReference type="InterPro" id="IPR023631">
    <property type="entry name" value="Amidase_dom"/>
</dbReference>
<reference evidence="3 4" key="1">
    <citation type="submission" date="2022-01" db="EMBL/GenBank/DDBJ databases">
        <authorList>
            <person name="Xiong W."/>
            <person name="Schranz E."/>
        </authorList>
    </citation>
    <scope>NUCLEOTIDE SEQUENCE [LARGE SCALE GENOMIC DNA]</scope>
</reference>
<sequence>MGKTRIVMLPASEVDLTKVKYDPGEIEAPHITGLLLKFFVKLVEMPLIGSLLIGHLKKQNKMNQMLRDTLIPEPPMFRPEFPPQEPESGVVFLKEDGKSEDRVESAVECLPQYDPSSNSNHSSDSTPFRYWKIRDYAYSYRSSLTTPSIVAEHVISAIEEFSNKTPPTPLLIFFDADDVRKQAASSTQRFQEGKPLSILDGIFIAIKDDIDLYPHPSNGATTWLHELRSVEKDAVSVSKLRSCGAILVGKANMHELGMGTTGVNPNYGTARNPHDLERYTGGSSSGPAAIVASGICSAALGTDGGGSVRIPSSLCGVVGLKTTYGRTNIKGALCDGGTVEVIGPIASSVEDIMLIYAAILGSSPADKISLHPSVPCLPDLSSSHENVSVTGSLKLGKYSDWFNDVFSPDISNKCEDILNTFSETYGCKVVEIVIPELDQMRTAHVVSIGSEAAASLSPDIQIGMDKKLTLDSRINFALFNSFTAADYVAAQRLRRRIMYYHMEIFKKVDVIVTPTTGMTAPVIPKSALAYGESNIKVTGNLMRFIIAGNLLGLPAISVPVGYDKEGLPIGLQIIGRPWAEATVLRLAAAFEGLRVETKRPASYFDTLKGN</sequence>
<dbReference type="SUPFAM" id="SSF75304">
    <property type="entry name" value="Amidase signature (AS) enzymes"/>
    <property type="match status" value="1"/>
</dbReference>
<evidence type="ECO:0000256" key="1">
    <source>
        <dbReference type="ARBA" id="ARBA00009199"/>
    </source>
</evidence>
<feature type="domain" description="Amidase" evidence="2">
    <location>
        <begin position="166"/>
        <end position="584"/>
    </location>
</feature>
<comment type="similarity">
    <text evidence="1">Belongs to the amidase family.</text>
</comment>
<dbReference type="PANTHER" id="PTHR11895">
    <property type="entry name" value="TRANSAMIDASE"/>
    <property type="match status" value="1"/>
</dbReference>
<accession>A0AAU9MGH3</accession>
<protein>
    <recommendedName>
        <fullName evidence="2">Amidase domain-containing protein</fullName>
    </recommendedName>
</protein>
<dbReference type="PANTHER" id="PTHR11895:SF167">
    <property type="entry name" value="FATTY ACID AMIDE HYDROLASE"/>
    <property type="match status" value="1"/>
</dbReference>
<dbReference type="InterPro" id="IPR020556">
    <property type="entry name" value="Amidase_CS"/>
</dbReference>
<dbReference type="EMBL" id="CAKMRJ010002223">
    <property type="protein sequence ID" value="CAH1426126.1"/>
    <property type="molecule type" value="Genomic_DNA"/>
</dbReference>
<dbReference type="GO" id="GO:0070291">
    <property type="term" value="P:N-acylethanolamine metabolic process"/>
    <property type="evidence" value="ECO:0007669"/>
    <property type="project" value="TreeGrafter"/>
</dbReference>
<keyword evidence="4" id="KW-1185">Reference proteome</keyword>
<dbReference type="GO" id="GO:0016020">
    <property type="term" value="C:membrane"/>
    <property type="evidence" value="ECO:0007669"/>
    <property type="project" value="TreeGrafter"/>
</dbReference>
<evidence type="ECO:0000313" key="4">
    <source>
        <dbReference type="Proteomes" id="UP001157418"/>
    </source>
</evidence>
<evidence type="ECO:0000313" key="3">
    <source>
        <dbReference type="EMBL" id="CAH1426126.1"/>
    </source>
</evidence>
<dbReference type="InterPro" id="IPR036928">
    <property type="entry name" value="AS_sf"/>
</dbReference>
<evidence type="ECO:0000259" key="2">
    <source>
        <dbReference type="Pfam" id="PF01425"/>
    </source>
</evidence>
<dbReference type="Gene3D" id="3.90.1300.10">
    <property type="entry name" value="Amidase signature (AS) domain"/>
    <property type="match status" value="1"/>
</dbReference>
<dbReference type="InterPro" id="IPR000120">
    <property type="entry name" value="Amidase"/>
</dbReference>
<dbReference type="Proteomes" id="UP001157418">
    <property type="component" value="Unassembled WGS sequence"/>
</dbReference>
<name>A0AAU9MGH3_9ASTR</name>
<dbReference type="AlphaFoldDB" id="A0AAU9MGH3"/>
<organism evidence="3 4">
    <name type="scientific">Lactuca virosa</name>
    <dbReference type="NCBI Taxonomy" id="75947"/>
    <lineage>
        <taxon>Eukaryota</taxon>
        <taxon>Viridiplantae</taxon>
        <taxon>Streptophyta</taxon>
        <taxon>Embryophyta</taxon>
        <taxon>Tracheophyta</taxon>
        <taxon>Spermatophyta</taxon>
        <taxon>Magnoliopsida</taxon>
        <taxon>eudicotyledons</taxon>
        <taxon>Gunneridae</taxon>
        <taxon>Pentapetalae</taxon>
        <taxon>asterids</taxon>
        <taxon>campanulids</taxon>
        <taxon>Asterales</taxon>
        <taxon>Asteraceae</taxon>
        <taxon>Cichorioideae</taxon>
        <taxon>Cichorieae</taxon>
        <taxon>Lactucinae</taxon>
        <taxon>Lactuca</taxon>
    </lineage>
</organism>